<organism evidence="3 4">
    <name type="scientific">Rhodococcus opacus</name>
    <name type="common">Nocardia opaca</name>
    <dbReference type="NCBI Taxonomy" id="37919"/>
    <lineage>
        <taxon>Bacteria</taxon>
        <taxon>Bacillati</taxon>
        <taxon>Actinomycetota</taxon>
        <taxon>Actinomycetes</taxon>
        <taxon>Mycobacteriales</taxon>
        <taxon>Nocardiaceae</taxon>
        <taxon>Rhodococcus</taxon>
    </lineage>
</organism>
<evidence type="ECO:0000259" key="2">
    <source>
        <dbReference type="Pfam" id="PF26059"/>
    </source>
</evidence>
<feature type="domain" description="DUF8020" evidence="2">
    <location>
        <begin position="46"/>
        <end position="115"/>
    </location>
</feature>
<accession>A0A1B1KHV9</accession>
<name>A0A1B1KHV9_RHOOP</name>
<dbReference type="AlphaFoldDB" id="A0A1B1KHV9"/>
<dbReference type="PATRIC" id="fig|37919.13.peg.8006"/>
<evidence type="ECO:0000313" key="3">
    <source>
        <dbReference type="EMBL" id="ANS32201.1"/>
    </source>
</evidence>
<evidence type="ECO:0000256" key="1">
    <source>
        <dbReference type="SAM" id="SignalP"/>
    </source>
</evidence>
<keyword evidence="3" id="KW-0614">Plasmid</keyword>
<sequence>MMMTRLIAVTAFAITAAVATTSTASAAPEQADPHHASALETEILPGIHYTASIVDKSVVLTTDGGSLTTQGNQFQVLDAAGNLVAGFPLTYSRDGKEWPIAAQIDGRSATLTPSTEPATATPLKDAALPLQPTALDVRSPEFSAAIINFGTEVALGVGMGSLIGTAIGAGIGCIAGGALVGSAVAVPTIGTLAVPGFLGGCLVTGAAAGAIGAVAGTVIVGGPVAVASALQFYDAINAPVAEPLAG</sequence>
<feature type="chain" id="PRO_5008525509" evidence="1">
    <location>
        <begin position="27"/>
        <end position="246"/>
    </location>
</feature>
<dbReference type="InterPro" id="IPR058333">
    <property type="entry name" value="DUF8020"/>
</dbReference>
<proteinExistence type="predicted"/>
<dbReference type="Pfam" id="PF26059">
    <property type="entry name" value="DUF8020"/>
    <property type="match status" value="1"/>
</dbReference>
<keyword evidence="1" id="KW-0732">Signal</keyword>
<feature type="signal peptide" evidence="1">
    <location>
        <begin position="1"/>
        <end position="26"/>
    </location>
</feature>
<reference evidence="3 4" key="1">
    <citation type="submission" date="2014-07" db="EMBL/GenBank/DDBJ databases">
        <authorList>
            <person name="Zhang J.E."/>
            <person name="Yang H."/>
            <person name="Guo J."/>
            <person name="Deng Z."/>
            <person name="Luo H."/>
            <person name="Luo M."/>
            <person name="Zhao B."/>
        </authorList>
    </citation>
    <scope>NUCLEOTIDE SEQUENCE [LARGE SCALE GENOMIC DNA]</scope>
    <source>
        <strain evidence="3 4">1CP</strain>
        <plasmid evidence="4">Plasmid pr1cp1</plasmid>
    </source>
</reference>
<evidence type="ECO:0000313" key="4">
    <source>
        <dbReference type="Proteomes" id="UP000186108"/>
    </source>
</evidence>
<geneLocation type="plasmid" evidence="4">
    <name>pr1cp1</name>
</geneLocation>
<protein>
    <submittedName>
        <fullName evidence="3">Putative membrane protein</fullName>
    </submittedName>
</protein>
<dbReference type="EMBL" id="CP009112">
    <property type="protein sequence ID" value="ANS32201.1"/>
    <property type="molecule type" value="Genomic_DNA"/>
</dbReference>
<dbReference type="Proteomes" id="UP000186108">
    <property type="component" value="Plasmid pR1CP1"/>
</dbReference>
<dbReference type="RefSeq" id="WP_065493645.1">
    <property type="nucleotide sequence ID" value="NZ_CP009112.1"/>
</dbReference>
<gene>
    <name evidence="3" type="ORF">R1CP_38010</name>
</gene>